<organism evidence="1 2">
    <name type="scientific">Caerostris extrusa</name>
    <name type="common">Bark spider</name>
    <name type="synonym">Caerostris bankana</name>
    <dbReference type="NCBI Taxonomy" id="172846"/>
    <lineage>
        <taxon>Eukaryota</taxon>
        <taxon>Metazoa</taxon>
        <taxon>Ecdysozoa</taxon>
        <taxon>Arthropoda</taxon>
        <taxon>Chelicerata</taxon>
        <taxon>Arachnida</taxon>
        <taxon>Araneae</taxon>
        <taxon>Araneomorphae</taxon>
        <taxon>Entelegynae</taxon>
        <taxon>Araneoidea</taxon>
        <taxon>Araneidae</taxon>
        <taxon>Caerostris</taxon>
    </lineage>
</organism>
<gene>
    <name evidence="1" type="ORF">CEXT_27171</name>
</gene>
<dbReference type="Proteomes" id="UP001054945">
    <property type="component" value="Unassembled WGS sequence"/>
</dbReference>
<comment type="caution">
    <text evidence="1">The sequence shown here is derived from an EMBL/GenBank/DDBJ whole genome shotgun (WGS) entry which is preliminary data.</text>
</comment>
<accession>A0AAV4QSY0</accession>
<sequence length="136" mass="15131">MNSIRVEVGGRAVGEELVFRHGWMEVSSSFDGGLLCEGHSLESVQLRECSRTRALPIEMGAISERGTLSYEVESALKSARACSANHLWSGTHSTNGPAILDDSIDTICTRNLNDLMCERYVAYFSYRRQIVHTLTF</sequence>
<dbReference type="AlphaFoldDB" id="A0AAV4QSY0"/>
<proteinExistence type="predicted"/>
<protein>
    <submittedName>
        <fullName evidence="1">Uncharacterized protein</fullName>
    </submittedName>
</protein>
<evidence type="ECO:0000313" key="1">
    <source>
        <dbReference type="EMBL" id="GIY12367.1"/>
    </source>
</evidence>
<keyword evidence="2" id="KW-1185">Reference proteome</keyword>
<evidence type="ECO:0000313" key="2">
    <source>
        <dbReference type="Proteomes" id="UP001054945"/>
    </source>
</evidence>
<reference evidence="1 2" key="1">
    <citation type="submission" date="2021-06" db="EMBL/GenBank/DDBJ databases">
        <title>Caerostris extrusa draft genome.</title>
        <authorList>
            <person name="Kono N."/>
            <person name="Arakawa K."/>
        </authorList>
    </citation>
    <scope>NUCLEOTIDE SEQUENCE [LARGE SCALE GENOMIC DNA]</scope>
</reference>
<name>A0AAV4QSY0_CAEEX</name>
<dbReference type="EMBL" id="BPLR01006778">
    <property type="protein sequence ID" value="GIY12367.1"/>
    <property type="molecule type" value="Genomic_DNA"/>
</dbReference>